<dbReference type="InterPro" id="IPR011782">
    <property type="entry name" value="Pept_S1C_Do"/>
</dbReference>
<dbReference type="PANTHER" id="PTHR22939">
    <property type="entry name" value="SERINE PROTEASE FAMILY S1C HTRA-RELATED"/>
    <property type="match status" value="1"/>
</dbReference>
<comment type="caution">
    <text evidence="11">The sequence shown here is derived from an EMBL/GenBank/DDBJ whole genome shotgun (WGS) entry which is preliminary data.</text>
</comment>
<feature type="binding site" evidence="8">
    <location>
        <position position="111"/>
    </location>
    <ligand>
        <name>substrate</name>
    </ligand>
</feature>
<dbReference type="InterPro" id="IPR036034">
    <property type="entry name" value="PDZ_sf"/>
</dbReference>
<dbReference type="OrthoDB" id="9758917at2"/>
<feature type="active site" description="Charge relay system" evidence="7">
    <location>
        <position position="216"/>
    </location>
</feature>
<dbReference type="InterPro" id="IPR001940">
    <property type="entry name" value="Peptidase_S1C"/>
</dbReference>
<keyword evidence="12" id="KW-1185">Reference proteome</keyword>
<dbReference type="Gene3D" id="2.40.10.120">
    <property type="match status" value="1"/>
</dbReference>
<comment type="similarity">
    <text evidence="1">Belongs to the peptidase S1C family.</text>
</comment>
<keyword evidence="2 11" id="KW-0645">Protease</keyword>
<feature type="signal peptide" evidence="9">
    <location>
        <begin position="1"/>
        <end position="26"/>
    </location>
</feature>
<dbReference type="SUPFAM" id="SSF50494">
    <property type="entry name" value="Trypsin-like serine proteases"/>
    <property type="match status" value="1"/>
</dbReference>
<feature type="binding site" evidence="8">
    <location>
        <position position="141"/>
    </location>
    <ligand>
        <name>substrate</name>
    </ligand>
</feature>
<keyword evidence="5" id="KW-0378">Hydrolase</keyword>
<feature type="active site" description="Charge relay system" evidence="7">
    <location>
        <position position="111"/>
    </location>
</feature>
<evidence type="ECO:0000259" key="10">
    <source>
        <dbReference type="PROSITE" id="PS50106"/>
    </source>
</evidence>
<dbReference type="PRINTS" id="PR00834">
    <property type="entry name" value="PROTEASES2C"/>
</dbReference>
<organism evidence="11 12">
    <name type="scientific">Martelella alba</name>
    <dbReference type="NCBI Taxonomy" id="2590451"/>
    <lineage>
        <taxon>Bacteria</taxon>
        <taxon>Pseudomonadati</taxon>
        <taxon>Pseudomonadota</taxon>
        <taxon>Alphaproteobacteria</taxon>
        <taxon>Hyphomicrobiales</taxon>
        <taxon>Aurantimonadaceae</taxon>
        <taxon>Martelella</taxon>
    </lineage>
</organism>
<keyword evidence="3 9" id="KW-0732">Signal</keyword>
<feature type="domain" description="PDZ" evidence="10">
    <location>
        <begin position="383"/>
        <end position="437"/>
    </location>
</feature>
<dbReference type="Proteomes" id="UP000318801">
    <property type="component" value="Unassembled WGS sequence"/>
</dbReference>
<evidence type="ECO:0000256" key="2">
    <source>
        <dbReference type="ARBA" id="ARBA00022670"/>
    </source>
</evidence>
<sequence length="469" mass="48963">MTAPFIRLSAAAMMSGLVLTLQPAFADDARTVPSGQGQVMLSYAPLVKQTAPAVVNVYAERMVEKRMSPLFSDPFFGQFFGQQMPGRSEKQTSLGSGVIVGSDGTIITNNHVIAGADQIKVALSDGREFPCTVLLKDDRYDLAVLKIDVKEALPTIDIGNSDDVEVGDIALAIGDPFAVGQTVTSGIISGLARNSVNDGEFGFFLQTDAAINPGNSGGALLNMKGQLIGINTAIFSKGGGSNGIGFAIPANMVKVFLAAAESGEKSFERPYVGASFGPVSSDIAEAVGLTTPRGAIVSSVVPDGPADKAGLKSGSVVIAVDDVPVQHPDALLYRLTVLGLGKTADLSVERDGKVEHVTLPLAVAPETPARDSRTIDGDSPFAGLTVENVSPRVSEELRLPQDSAGVVVADIADGSTANQLGFAKGDIIVSVNDTDIKTTKALEKAAADKPRYWKLTVNRGGRMITQMFR</sequence>
<evidence type="ECO:0000313" key="12">
    <source>
        <dbReference type="Proteomes" id="UP000318801"/>
    </source>
</evidence>
<feature type="chain" id="PRO_5038634344" evidence="9">
    <location>
        <begin position="27"/>
        <end position="469"/>
    </location>
</feature>
<evidence type="ECO:0000256" key="5">
    <source>
        <dbReference type="ARBA" id="ARBA00022801"/>
    </source>
</evidence>
<feature type="binding site" evidence="8">
    <location>
        <begin position="214"/>
        <end position="216"/>
    </location>
    <ligand>
        <name>substrate</name>
    </ligand>
</feature>
<feature type="active site" description="Charge relay system" evidence="7">
    <location>
        <position position="141"/>
    </location>
</feature>
<evidence type="ECO:0000256" key="4">
    <source>
        <dbReference type="ARBA" id="ARBA00022737"/>
    </source>
</evidence>
<evidence type="ECO:0000256" key="9">
    <source>
        <dbReference type="SAM" id="SignalP"/>
    </source>
</evidence>
<dbReference type="RefSeq" id="WP_141149685.1">
    <property type="nucleotide sequence ID" value="NZ_VHLG01000009.1"/>
</dbReference>
<name>A0A506UA74_9HYPH</name>
<dbReference type="SMART" id="SM00228">
    <property type="entry name" value="PDZ"/>
    <property type="match status" value="2"/>
</dbReference>
<evidence type="ECO:0000256" key="8">
    <source>
        <dbReference type="PIRSR" id="PIRSR611782-2"/>
    </source>
</evidence>
<keyword evidence="6" id="KW-0720">Serine protease</keyword>
<dbReference type="PROSITE" id="PS50106">
    <property type="entry name" value="PDZ"/>
    <property type="match status" value="2"/>
</dbReference>
<keyword evidence="4" id="KW-0677">Repeat</keyword>
<dbReference type="EMBL" id="VHLG01000009">
    <property type="protein sequence ID" value="TPW29489.1"/>
    <property type="molecule type" value="Genomic_DNA"/>
</dbReference>
<dbReference type="Gene3D" id="2.30.42.10">
    <property type="match status" value="2"/>
</dbReference>
<dbReference type="InterPro" id="IPR001478">
    <property type="entry name" value="PDZ"/>
</dbReference>
<gene>
    <name evidence="11" type="ORF">FJU08_14245</name>
</gene>
<dbReference type="GO" id="GO:0004252">
    <property type="term" value="F:serine-type endopeptidase activity"/>
    <property type="evidence" value="ECO:0007669"/>
    <property type="project" value="InterPro"/>
</dbReference>
<reference evidence="11 12" key="1">
    <citation type="submission" date="2019-06" db="EMBL/GenBank/DDBJ databases">
        <authorList>
            <person name="Li M."/>
        </authorList>
    </citation>
    <scope>NUCLEOTIDE SEQUENCE [LARGE SCALE GENOMIC DNA]</scope>
    <source>
        <strain evidence="11 12">BGMRC2036</strain>
    </source>
</reference>
<evidence type="ECO:0000256" key="1">
    <source>
        <dbReference type="ARBA" id="ARBA00010541"/>
    </source>
</evidence>
<dbReference type="Pfam" id="PF13180">
    <property type="entry name" value="PDZ_2"/>
    <property type="match status" value="2"/>
</dbReference>
<feature type="domain" description="PDZ" evidence="10">
    <location>
        <begin position="254"/>
        <end position="330"/>
    </location>
</feature>
<dbReference type="NCBIfam" id="TIGR02037">
    <property type="entry name" value="degP_htrA_DO"/>
    <property type="match status" value="1"/>
</dbReference>
<protein>
    <submittedName>
        <fullName evidence="11">DegQ family serine endoprotease</fullName>
    </submittedName>
</protein>
<evidence type="ECO:0000256" key="6">
    <source>
        <dbReference type="ARBA" id="ARBA00022825"/>
    </source>
</evidence>
<dbReference type="GO" id="GO:0006508">
    <property type="term" value="P:proteolysis"/>
    <property type="evidence" value="ECO:0007669"/>
    <property type="project" value="UniProtKB-KW"/>
</dbReference>
<evidence type="ECO:0000256" key="3">
    <source>
        <dbReference type="ARBA" id="ARBA00022729"/>
    </source>
</evidence>
<evidence type="ECO:0000256" key="7">
    <source>
        <dbReference type="PIRSR" id="PIRSR611782-1"/>
    </source>
</evidence>
<feature type="binding site" evidence="8">
    <location>
        <position position="60"/>
    </location>
    <ligand>
        <name>substrate</name>
    </ligand>
</feature>
<dbReference type="Pfam" id="PF13365">
    <property type="entry name" value="Trypsin_2"/>
    <property type="match status" value="1"/>
</dbReference>
<dbReference type="SUPFAM" id="SSF50156">
    <property type="entry name" value="PDZ domain-like"/>
    <property type="match status" value="2"/>
</dbReference>
<dbReference type="PANTHER" id="PTHR22939:SF129">
    <property type="entry name" value="SERINE PROTEASE HTRA2, MITOCHONDRIAL"/>
    <property type="match status" value="1"/>
</dbReference>
<accession>A0A506UA74</accession>
<dbReference type="InterPro" id="IPR009003">
    <property type="entry name" value="Peptidase_S1_PA"/>
</dbReference>
<evidence type="ECO:0000313" key="11">
    <source>
        <dbReference type="EMBL" id="TPW29489.1"/>
    </source>
</evidence>
<dbReference type="AlphaFoldDB" id="A0A506UA74"/>
<proteinExistence type="inferred from homology"/>